<accession>A0A0G0D4R7</accession>
<sequence>MVKQNTNTQKELKVPFNFKVRNKGCALACVEMIMSYYHQNIDVDKIYKSLAMSNDGLDLFEVASELSRIGYQINGGFTDEDITFGVKNHVELINDKILKKIDKNLVEAYKGILMTMDKNKNIKIHRLVLRDIKESIDKNEPIIINLLSKGKNEFMHSVCVIGYNENDIVILNPPKIGKEYIQMETFFNLHQESGGYYFSIKRRSI</sequence>
<evidence type="ECO:0000259" key="1">
    <source>
        <dbReference type="Pfam" id="PF13529"/>
    </source>
</evidence>
<name>A0A0G0D4R7_9BACT</name>
<reference evidence="2 3" key="1">
    <citation type="journal article" date="2015" name="Nature">
        <title>rRNA introns, odd ribosomes, and small enigmatic genomes across a large radiation of phyla.</title>
        <authorList>
            <person name="Brown C.T."/>
            <person name="Hug L.A."/>
            <person name="Thomas B.C."/>
            <person name="Sharon I."/>
            <person name="Castelle C.J."/>
            <person name="Singh A."/>
            <person name="Wilkins M.J."/>
            <person name="Williams K.H."/>
            <person name="Banfield J.F."/>
        </authorList>
    </citation>
    <scope>NUCLEOTIDE SEQUENCE [LARGE SCALE GENOMIC DNA]</scope>
</reference>
<dbReference type="STRING" id="1618333.UR93_C0001G0051"/>
<dbReference type="Gene3D" id="3.90.70.10">
    <property type="entry name" value="Cysteine proteinases"/>
    <property type="match status" value="1"/>
</dbReference>
<dbReference type="EMBL" id="LBRB01000001">
    <property type="protein sequence ID" value="KKP89219.1"/>
    <property type="molecule type" value="Genomic_DNA"/>
</dbReference>
<evidence type="ECO:0000313" key="3">
    <source>
        <dbReference type="Proteomes" id="UP000034316"/>
    </source>
</evidence>
<dbReference type="AlphaFoldDB" id="A0A0G0D4R7"/>
<feature type="domain" description="Peptidase C39-like" evidence="1">
    <location>
        <begin position="19"/>
        <end position="173"/>
    </location>
</feature>
<proteinExistence type="predicted"/>
<evidence type="ECO:0000313" key="2">
    <source>
        <dbReference type="EMBL" id="KKP89219.1"/>
    </source>
</evidence>
<gene>
    <name evidence="2" type="ORF">UR93_C0001G0051</name>
</gene>
<protein>
    <recommendedName>
        <fullName evidence="1">Peptidase C39-like domain-containing protein</fullName>
    </recommendedName>
</protein>
<dbReference type="InterPro" id="IPR039564">
    <property type="entry name" value="Peptidase_C39-like"/>
</dbReference>
<dbReference type="Pfam" id="PF13529">
    <property type="entry name" value="Peptidase_C39_2"/>
    <property type="match status" value="1"/>
</dbReference>
<comment type="caution">
    <text evidence="2">The sequence shown here is derived from an EMBL/GenBank/DDBJ whole genome shotgun (WGS) entry which is preliminary data.</text>
</comment>
<dbReference type="Proteomes" id="UP000034316">
    <property type="component" value="Unassembled WGS sequence"/>
</dbReference>
<organism evidence="2 3">
    <name type="scientific">Berkelbacteria bacterium GW2011_GWA2_35_9</name>
    <dbReference type="NCBI Taxonomy" id="1618333"/>
    <lineage>
        <taxon>Bacteria</taxon>
        <taxon>Candidatus Berkelbacteria</taxon>
    </lineage>
</organism>